<dbReference type="OrthoDB" id="8123506at2759"/>
<feature type="region of interest" description="Disordered" evidence="6">
    <location>
        <begin position="270"/>
        <end position="331"/>
    </location>
</feature>
<organism evidence="8 9">
    <name type="scientific">Spodoptera frugiperda</name>
    <name type="common">Fall armyworm</name>
    <dbReference type="NCBI Taxonomy" id="7108"/>
    <lineage>
        <taxon>Eukaryota</taxon>
        <taxon>Metazoa</taxon>
        <taxon>Ecdysozoa</taxon>
        <taxon>Arthropoda</taxon>
        <taxon>Hexapoda</taxon>
        <taxon>Insecta</taxon>
        <taxon>Pterygota</taxon>
        <taxon>Neoptera</taxon>
        <taxon>Endopterygota</taxon>
        <taxon>Lepidoptera</taxon>
        <taxon>Glossata</taxon>
        <taxon>Ditrysia</taxon>
        <taxon>Noctuoidea</taxon>
        <taxon>Noctuidae</taxon>
        <taxon>Amphipyrinae</taxon>
        <taxon>Spodoptera</taxon>
    </lineage>
</organism>
<keyword evidence="8" id="KW-1185">Reference proteome</keyword>
<evidence type="ECO:0000256" key="1">
    <source>
        <dbReference type="ARBA" id="ARBA00022723"/>
    </source>
</evidence>
<dbReference type="PROSITE" id="PS50950">
    <property type="entry name" value="ZF_THAP"/>
    <property type="match status" value="1"/>
</dbReference>
<feature type="compositionally biased region" description="Polar residues" evidence="6">
    <location>
        <begin position="320"/>
        <end position="331"/>
    </location>
</feature>
<evidence type="ECO:0000256" key="5">
    <source>
        <dbReference type="PROSITE-ProRule" id="PRU00309"/>
    </source>
</evidence>
<dbReference type="Proteomes" id="UP000829999">
    <property type="component" value="Chromosome 24"/>
</dbReference>
<gene>
    <name evidence="9" type="primary">LOC118278823</name>
</gene>
<dbReference type="RefSeq" id="XP_050559634.1">
    <property type="nucleotide sequence ID" value="XM_050703677.1"/>
</dbReference>
<reference evidence="9" key="1">
    <citation type="submission" date="2025-08" db="UniProtKB">
        <authorList>
            <consortium name="RefSeq"/>
        </authorList>
    </citation>
    <scope>IDENTIFICATION</scope>
    <source>
        <tissue evidence="9">Whole larval tissue</tissue>
    </source>
</reference>
<evidence type="ECO:0000256" key="6">
    <source>
        <dbReference type="SAM" id="MobiDB-lite"/>
    </source>
</evidence>
<evidence type="ECO:0000256" key="3">
    <source>
        <dbReference type="ARBA" id="ARBA00022833"/>
    </source>
</evidence>
<dbReference type="GeneID" id="118278823"/>
<dbReference type="GO" id="GO:0003677">
    <property type="term" value="F:DNA binding"/>
    <property type="evidence" value="ECO:0007669"/>
    <property type="project" value="UniProtKB-UniRule"/>
</dbReference>
<evidence type="ECO:0000313" key="8">
    <source>
        <dbReference type="Proteomes" id="UP000829999"/>
    </source>
</evidence>
<evidence type="ECO:0000256" key="2">
    <source>
        <dbReference type="ARBA" id="ARBA00022771"/>
    </source>
</evidence>
<dbReference type="InterPro" id="IPR006612">
    <property type="entry name" value="THAP_Znf"/>
</dbReference>
<feature type="domain" description="THAP-type" evidence="7">
    <location>
        <begin position="1"/>
        <end position="95"/>
    </location>
</feature>
<evidence type="ECO:0000313" key="9">
    <source>
        <dbReference type="RefSeq" id="XP_050559634.1"/>
    </source>
</evidence>
<evidence type="ECO:0000256" key="4">
    <source>
        <dbReference type="ARBA" id="ARBA00023125"/>
    </source>
</evidence>
<proteinExistence type="predicted"/>
<feature type="compositionally biased region" description="Basic residues" evidence="6">
    <location>
        <begin position="283"/>
        <end position="298"/>
    </location>
</feature>
<protein>
    <submittedName>
        <fullName evidence="9">Uncharacterized protein LOC118278823 isoform X1</fullName>
    </submittedName>
</protein>
<dbReference type="Pfam" id="PF05485">
    <property type="entry name" value="THAP"/>
    <property type="match status" value="1"/>
</dbReference>
<keyword evidence="1" id="KW-0479">Metal-binding</keyword>
<keyword evidence="3" id="KW-0862">Zinc</keyword>
<sequence length="406" mass="46701">MNAKVYKWCVVPQCANTSKTCPEKLFIYVPHSKKIRHHWLHLARRDPNAYDLKSPIYFCEDHFDLPNDMDNYMEYHLMGYVSKVRMKPGCVPTKFECQPDRQQRADAAEFVIKIERQIKIEKDLEENSMSTQHSAFGSTSSRISDQQEEIVVKTENADELLIETEESYPDVRVQGVADLRYHDKEVQTKPDVDHRGVQANPIRYRSKAVQYNTDTPPKITILKLVKKETEKMMLSVYEYLCEELEMLRLMSAEQVLAALAQVSRRAALATGVSERAMQSALDKHKRKKKRKHKTRARTYSHSTDSTDDEQPPLVREPETDSSTSLKVSAQRGTELPDVEMDCTTTNGSRQQQMDCNRGKSMEEGTLLKVISIKEEVHSHDESTDEAIAEEPVIYVKVEPLIDDVDM</sequence>
<dbReference type="GO" id="GO:0008270">
    <property type="term" value="F:zinc ion binding"/>
    <property type="evidence" value="ECO:0007669"/>
    <property type="project" value="UniProtKB-KW"/>
</dbReference>
<dbReference type="SUPFAM" id="SSF57716">
    <property type="entry name" value="Glucocorticoid receptor-like (DNA-binding domain)"/>
    <property type="match status" value="1"/>
</dbReference>
<keyword evidence="2 5" id="KW-0863">Zinc-finger</keyword>
<dbReference type="AlphaFoldDB" id="A0A9R0E6G7"/>
<keyword evidence="4 5" id="KW-0238">DNA-binding</keyword>
<evidence type="ECO:0000259" key="7">
    <source>
        <dbReference type="PROSITE" id="PS50950"/>
    </source>
</evidence>
<name>A0A9R0E6G7_SPOFR</name>
<accession>A0A9R0E6G7</accession>